<dbReference type="EMBL" id="JAIWYP010000008">
    <property type="protein sequence ID" value="KAH3785191.1"/>
    <property type="molecule type" value="Genomic_DNA"/>
</dbReference>
<accession>A0A9D4ESZ7</accession>
<reference evidence="1" key="1">
    <citation type="journal article" date="2019" name="bioRxiv">
        <title>The Genome of the Zebra Mussel, Dreissena polymorpha: A Resource for Invasive Species Research.</title>
        <authorList>
            <person name="McCartney M.A."/>
            <person name="Auch B."/>
            <person name="Kono T."/>
            <person name="Mallez S."/>
            <person name="Zhang Y."/>
            <person name="Obille A."/>
            <person name="Becker A."/>
            <person name="Abrahante J.E."/>
            <person name="Garbe J."/>
            <person name="Badalamenti J.P."/>
            <person name="Herman A."/>
            <person name="Mangelson H."/>
            <person name="Liachko I."/>
            <person name="Sullivan S."/>
            <person name="Sone E.D."/>
            <person name="Koren S."/>
            <person name="Silverstein K.A.T."/>
            <person name="Beckman K.B."/>
            <person name="Gohl D.M."/>
        </authorList>
    </citation>
    <scope>NUCLEOTIDE SEQUENCE</scope>
    <source>
        <strain evidence="1">Duluth1</strain>
        <tissue evidence="1">Whole animal</tissue>
    </source>
</reference>
<name>A0A9D4ESZ7_DREPO</name>
<dbReference type="AlphaFoldDB" id="A0A9D4ESZ7"/>
<keyword evidence="2" id="KW-1185">Reference proteome</keyword>
<gene>
    <name evidence="1" type="ORF">DPMN_163276</name>
</gene>
<evidence type="ECO:0000313" key="2">
    <source>
        <dbReference type="Proteomes" id="UP000828390"/>
    </source>
</evidence>
<organism evidence="1 2">
    <name type="scientific">Dreissena polymorpha</name>
    <name type="common">Zebra mussel</name>
    <name type="synonym">Mytilus polymorpha</name>
    <dbReference type="NCBI Taxonomy" id="45954"/>
    <lineage>
        <taxon>Eukaryota</taxon>
        <taxon>Metazoa</taxon>
        <taxon>Spiralia</taxon>
        <taxon>Lophotrochozoa</taxon>
        <taxon>Mollusca</taxon>
        <taxon>Bivalvia</taxon>
        <taxon>Autobranchia</taxon>
        <taxon>Heteroconchia</taxon>
        <taxon>Euheterodonta</taxon>
        <taxon>Imparidentia</taxon>
        <taxon>Neoheterodontei</taxon>
        <taxon>Myida</taxon>
        <taxon>Dreissenoidea</taxon>
        <taxon>Dreissenidae</taxon>
        <taxon>Dreissena</taxon>
    </lineage>
</organism>
<evidence type="ECO:0000313" key="1">
    <source>
        <dbReference type="EMBL" id="KAH3785191.1"/>
    </source>
</evidence>
<dbReference type="Proteomes" id="UP000828390">
    <property type="component" value="Unassembled WGS sequence"/>
</dbReference>
<protein>
    <submittedName>
        <fullName evidence="1">Uncharacterized protein</fullName>
    </submittedName>
</protein>
<reference evidence="1" key="2">
    <citation type="submission" date="2020-11" db="EMBL/GenBank/DDBJ databases">
        <authorList>
            <person name="McCartney M.A."/>
            <person name="Auch B."/>
            <person name="Kono T."/>
            <person name="Mallez S."/>
            <person name="Becker A."/>
            <person name="Gohl D.M."/>
            <person name="Silverstein K.A.T."/>
            <person name="Koren S."/>
            <person name="Bechman K.B."/>
            <person name="Herman A."/>
            <person name="Abrahante J.E."/>
            <person name="Garbe J."/>
        </authorList>
    </citation>
    <scope>NUCLEOTIDE SEQUENCE</scope>
    <source>
        <strain evidence="1">Duluth1</strain>
        <tissue evidence="1">Whole animal</tissue>
    </source>
</reference>
<proteinExistence type="predicted"/>
<sequence length="51" mass="5628">MYVDGAGGWVMWVVHEGSLCRFGMWVNMREGYVGGTYGLSIWAEHESGVCG</sequence>
<comment type="caution">
    <text evidence="1">The sequence shown here is derived from an EMBL/GenBank/DDBJ whole genome shotgun (WGS) entry which is preliminary data.</text>
</comment>